<evidence type="ECO:0000313" key="4">
    <source>
        <dbReference type="EMBL" id="KAG9446004.1"/>
    </source>
</evidence>
<reference evidence="4 5" key="1">
    <citation type="submission" date="2021-07" db="EMBL/GenBank/DDBJ databases">
        <title>The Aristolochia fimbriata genome: insights into angiosperm evolution, floral development and chemical biosynthesis.</title>
        <authorList>
            <person name="Jiao Y."/>
        </authorList>
    </citation>
    <scope>NUCLEOTIDE SEQUENCE [LARGE SCALE GENOMIC DNA]</scope>
    <source>
        <strain evidence="4">IBCAS-2021</strain>
        <tissue evidence="4">Leaf</tissue>
    </source>
</reference>
<keyword evidence="5" id="KW-1185">Reference proteome</keyword>
<protein>
    <recommendedName>
        <fullName evidence="6">Protein Iojap-related, mitochondrial</fullName>
    </recommendedName>
</protein>
<dbReference type="GO" id="GO:0005739">
    <property type="term" value="C:mitochondrion"/>
    <property type="evidence" value="ECO:0007669"/>
    <property type="project" value="UniProtKB-SubCell"/>
</dbReference>
<dbReference type="PANTHER" id="PTHR21043">
    <property type="entry name" value="IOJAP SUPERFAMILY ORTHOLOG"/>
    <property type="match status" value="1"/>
</dbReference>
<dbReference type="GO" id="GO:0017148">
    <property type="term" value="P:negative regulation of translation"/>
    <property type="evidence" value="ECO:0007669"/>
    <property type="project" value="TreeGrafter"/>
</dbReference>
<dbReference type="InterPro" id="IPR004394">
    <property type="entry name" value="Iojap/RsfS/C7orf30"/>
</dbReference>
<comment type="similarity">
    <text evidence="2">Belongs to the Iojap/RsfS family.</text>
</comment>
<sequence length="184" mass="20711">MLSTIRSRSINLLPHGFAESWFSGFLRTLSTSGRKLGFLDLQEVEKVLSDVKADDVKVIPVSDRCDWTDFMVIATGRSNWHVKNIAQALIYKAKQKQKANMGEGVDQLMLPSVVGQEGGKWIVIDSGNMVIHALEEKARAYYDLDSLWTTEMSAQGPDQELEKSLVRIRRKNNSKKRAQESVPS</sequence>
<dbReference type="InterPro" id="IPR043519">
    <property type="entry name" value="NT_sf"/>
</dbReference>
<proteinExistence type="inferred from homology"/>
<evidence type="ECO:0000256" key="3">
    <source>
        <dbReference type="ARBA" id="ARBA00023128"/>
    </source>
</evidence>
<dbReference type="Pfam" id="PF02410">
    <property type="entry name" value="RsfS"/>
    <property type="match status" value="1"/>
</dbReference>
<dbReference type="Proteomes" id="UP000825729">
    <property type="component" value="Unassembled WGS sequence"/>
</dbReference>
<dbReference type="HAMAP" id="MF_01477">
    <property type="entry name" value="Iojap_RsfS"/>
    <property type="match status" value="1"/>
</dbReference>
<dbReference type="NCBIfam" id="TIGR00090">
    <property type="entry name" value="rsfS_iojap_ybeB"/>
    <property type="match status" value="1"/>
</dbReference>
<name>A0AAV7ECL1_ARIFI</name>
<evidence type="ECO:0000256" key="2">
    <source>
        <dbReference type="ARBA" id="ARBA00010574"/>
    </source>
</evidence>
<comment type="subcellular location">
    <subcellularLocation>
        <location evidence="1">Mitochondrion</location>
    </subcellularLocation>
</comment>
<evidence type="ECO:0008006" key="6">
    <source>
        <dbReference type="Google" id="ProtNLM"/>
    </source>
</evidence>
<dbReference type="Gene3D" id="3.30.460.10">
    <property type="entry name" value="Beta Polymerase, domain 2"/>
    <property type="match status" value="1"/>
</dbReference>
<evidence type="ECO:0000313" key="5">
    <source>
        <dbReference type="Proteomes" id="UP000825729"/>
    </source>
</evidence>
<dbReference type="FunFam" id="3.30.460.10:FF:000018">
    <property type="entry name" value="Mitochondrial assembly of ribosomal large subunit 1"/>
    <property type="match status" value="1"/>
</dbReference>
<dbReference type="AlphaFoldDB" id="A0AAV7ECL1"/>
<dbReference type="GO" id="GO:0043023">
    <property type="term" value="F:ribosomal large subunit binding"/>
    <property type="evidence" value="ECO:0007669"/>
    <property type="project" value="TreeGrafter"/>
</dbReference>
<comment type="caution">
    <text evidence="4">The sequence shown here is derived from an EMBL/GenBank/DDBJ whole genome shotgun (WGS) entry which is preliminary data.</text>
</comment>
<evidence type="ECO:0000256" key="1">
    <source>
        <dbReference type="ARBA" id="ARBA00004173"/>
    </source>
</evidence>
<dbReference type="GO" id="GO:0090071">
    <property type="term" value="P:negative regulation of ribosome biogenesis"/>
    <property type="evidence" value="ECO:0007669"/>
    <property type="project" value="TreeGrafter"/>
</dbReference>
<accession>A0AAV7ECL1</accession>
<keyword evidence="3" id="KW-0496">Mitochondrion</keyword>
<dbReference type="EMBL" id="JAINDJ010000005">
    <property type="protein sequence ID" value="KAG9446004.1"/>
    <property type="molecule type" value="Genomic_DNA"/>
</dbReference>
<dbReference type="PANTHER" id="PTHR21043:SF0">
    <property type="entry name" value="MITOCHONDRIAL ASSEMBLY OF RIBOSOMAL LARGE SUBUNIT PROTEIN 1"/>
    <property type="match status" value="1"/>
</dbReference>
<organism evidence="4 5">
    <name type="scientific">Aristolochia fimbriata</name>
    <name type="common">White veined hardy Dutchman's pipe vine</name>
    <dbReference type="NCBI Taxonomy" id="158543"/>
    <lineage>
        <taxon>Eukaryota</taxon>
        <taxon>Viridiplantae</taxon>
        <taxon>Streptophyta</taxon>
        <taxon>Embryophyta</taxon>
        <taxon>Tracheophyta</taxon>
        <taxon>Spermatophyta</taxon>
        <taxon>Magnoliopsida</taxon>
        <taxon>Magnoliidae</taxon>
        <taxon>Piperales</taxon>
        <taxon>Aristolochiaceae</taxon>
        <taxon>Aristolochia</taxon>
    </lineage>
</organism>
<gene>
    <name evidence="4" type="ORF">H6P81_012132</name>
</gene>
<dbReference type="SUPFAM" id="SSF81301">
    <property type="entry name" value="Nucleotidyltransferase"/>
    <property type="match status" value="1"/>
</dbReference>